<comment type="caution">
    <text evidence="2">The sequence shown here is derived from an EMBL/GenBank/DDBJ whole genome shotgun (WGS) entry which is preliminary data.</text>
</comment>
<keyword evidence="3" id="KW-1185">Reference proteome</keyword>
<evidence type="ECO:0000313" key="3">
    <source>
        <dbReference type="Proteomes" id="UP001285908"/>
    </source>
</evidence>
<sequence length="458" mass="50609">MASHQKAKGISATLSPPSTKPADPGAGVVPDNLYHTTLTVIDHHATTCGATTCLQVLGTHTTLKDAKAFAYHDALRSLNYQPYDFAIYATRENFGVPPPPQKKGQVPTAEAVAAAVAAATKTPKPTTAAAKLAAEELENESGYSTSTGTSDTENDGEPPEVWPYGDEVLVYAKARAGGQEFLIGVVEKPNTEHLASAGSMYGNVPLLPSHKTPYSKFKSKARQPLGAGLEAEAEAESDETEELSYVIQTKTDYNQALAPGQPDEPESEPEEPEPTTTTGAAHRRHHHHPPPRRRRSSSITRLFQACEIEGCFPCKRDAVDFARRWLDAQKESGMFVQYDEREQLPRSFLLPTKEKEKEEEEEDKQQWPFGEDVLVHAVASTGENYCVAVRTTKGAKERFGNKKVPRRGGREMDAMEMEMDMEVPRVLVREEGMEETMKGREEKWRMSYYEDIPTKIGT</sequence>
<accession>A0AAJ0I152</accession>
<dbReference type="AlphaFoldDB" id="A0AAJ0I152"/>
<name>A0AAJ0I152_9PEZI</name>
<feature type="compositionally biased region" description="Low complexity" evidence="1">
    <location>
        <begin position="141"/>
        <end position="151"/>
    </location>
</feature>
<reference evidence="2 3" key="1">
    <citation type="journal article" date="2023" name="Mol. Phylogenet. Evol.">
        <title>Genome-scale phylogeny and comparative genomics of the fungal order Sordariales.</title>
        <authorList>
            <person name="Hensen N."/>
            <person name="Bonometti L."/>
            <person name="Westerberg I."/>
            <person name="Brannstrom I.O."/>
            <person name="Guillou S."/>
            <person name="Cros-Aarteil S."/>
            <person name="Calhoun S."/>
            <person name="Haridas S."/>
            <person name="Kuo A."/>
            <person name="Mondo S."/>
            <person name="Pangilinan J."/>
            <person name="Riley R."/>
            <person name="LaButti K."/>
            <person name="Andreopoulos B."/>
            <person name="Lipzen A."/>
            <person name="Chen C."/>
            <person name="Yan M."/>
            <person name="Daum C."/>
            <person name="Ng V."/>
            <person name="Clum A."/>
            <person name="Steindorff A."/>
            <person name="Ohm R.A."/>
            <person name="Martin F."/>
            <person name="Silar P."/>
            <person name="Natvig D.O."/>
            <person name="Lalanne C."/>
            <person name="Gautier V."/>
            <person name="Ament-Velasquez S.L."/>
            <person name="Kruys A."/>
            <person name="Hutchinson M.I."/>
            <person name="Powell A.J."/>
            <person name="Barry K."/>
            <person name="Miller A.N."/>
            <person name="Grigoriev I.V."/>
            <person name="Debuchy R."/>
            <person name="Gladieux P."/>
            <person name="Hiltunen Thoren M."/>
            <person name="Johannesson H."/>
        </authorList>
    </citation>
    <scope>NUCLEOTIDE SEQUENCE [LARGE SCALE GENOMIC DNA]</scope>
    <source>
        <strain evidence="2 3">FGSC 10403</strain>
    </source>
</reference>
<evidence type="ECO:0000313" key="2">
    <source>
        <dbReference type="EMBL" id="KAK3486751.1"/>
    </source>
</evidence>
<feature type="compositionally biased region" description="Acidic residues" evidence="1">
    <location>
        <begin position="263"/>
        <end position="273"/>
    </location>
</feature>
<dbReference type="EMBL" id="JAULSX010000008">
    <property type="protein sequence ID" value="KAK3486751.1"/>
    <property type="molecule type" value="Genomic_DNA"/>
</dbReference>
<feature type="region of interest" description="Disordered" evidence="1">
    <location>
        <begin position="1"/>
        <end position="26"/>
    </location>
</feature>
<dbReference type="RefSeq" id="XP_062689308.1">
    <property type="nucleotide sequence ID" value="XM_062837749.1"/>
</dbReference>
<dbReference type="Proteomes" id="UP001285908">
    <property type="component" value="Unassembled WGS sequence"/>
</dbReference>
<feature type="region of interest" description="Disordered" evidence="1">
    <location>
        <begin position="135"/>
        <end position="162"/>
    </location>
</feature>
<feature type="region of interest" description="Disordered" evidence="1">
    <location>
        <begin position="255"/>
        <end position="298"/>
    </location>
</feature>
<dbReference type="GeneID" id="87875371"/>
<evidence type="ECO:0000256" key="1">
    <source>
        <dbReference type="SAM" id="MobiDB-lite"/>
    </source>
</evidence>
<gene>
    <name evidence="2" type="ORF">B0T23DRAFT_388358</name>
</gene>
<proteinExistence type="predicted"/>
<feature type="compositionally biased region" description="Basic residues" evidence="1">
    <location>
        <begin position="281"/>
        <end position="296"/>
    </location>
</feature>
<organism evidence="2 3">
    <name type="scientific">Neurospora hispaniola</name>
    <dbReference type="NCBI Taxonomy" id="588809"/>
    <lineage>
        <taxon>Eukaryota</taxon>
        <taxon>Fungi</taxon>
        <taxon>Dikarya</taxon>
        <taxon>Ascomycota</taxon>
        <taxon>Pezizomycotina</taxon>
        <taxon>Sordariomycetes</taxon>
        <taxon>Sordariomycetidae</taxon>
        <taxon>Sordariales</taxon>
        <taxon>Sordariaceae</taxon>
        <taxon>Neurospora</taxon>
    </lineage>
</organism>
<protein>
    <submittedName>
        <fullName evidence="2">Uncharacterized protein</fullName>
    </submittedName>
</protein>